<organism evidence="1">
    <name type="scientific">Eucalyptus grandis</name>
    <name type="common">Flooded gum</name>
    <dbReference type="NCBI Taxonomy" id="71139"/>
    <lineage>
        <taxon>Eukaryota</taxon>
        <taxon>Viridiplantae</taxon>
        <taxon>Streptophyta</taxon>
        <taxon>Embryophyta</taxon>
        <taxon>Tracheophyta</taxon>
        <taxon>Spermatophyta</taxon>
        <taxon>Magnoliopsida</taxon>
        <taxon>eudicotyledons</taxon>
        <taxon>Gunneridae</taxon>
        <taxon>Pentapetalae</taxon>
        <taxon>rosids</taxon>
        <taxon>malvids</taxon>
        <taxon>Myrtales</taxon>
        <taxon>Myrtaceae</taxon>
        <taxon>Myrtoideae</taxon>
        <taxon>Eucalypteae</taxon>
        <taxon>Eucalyptus</taxon>
    </lineage>
</organism>
<reference evidence="1" key="1">
    <citation type="submission" date="2013-07" db="EMBL/GenBank/DDBJ databases">
        <title>The genome of Eucalyptus grandis.</title>
        <authorList>
            <person name="Schmutz J."/>
            <person name="Hayes R."/>
            <person name="Myburg A."/>
            <person name="Tuskan G."/>
            <person name="Grattapaglia D."/>
            <person name="Rokhsar D.S."/>
        </authorList>
    </citation>
    <scope>NUCLEOTIDE SEQUENCE</scope>
    <source>
        <tissue evidence="1">Leaf extractions</tissue>
    </source>
</reference>
<sequence>MSSRIVFYFKQSMLLDECCMGNRGLGWDGVASDHLPQSSWLPPKPGRTVRLEIFSVVVKSQRAKDKGQKSPRRERC</sequence>
<proteinExistence type="predicted"/>
<evidence type="ECO:0000313" key="1">
    <source>
        <dbReference type="EMBL" id="KCW64173.1"/>
    </source>
</evidence>
<name>A0A059BDH1_EUCGR</name>
<dbReference type="AlphaFoldDB" id="A0A059BDH1"/>
<protein>
    <submittedName>
        <fullName evidence="1">Uncharacterized protein</fullName>
    </submittedName>
</protein>
<accession>A0A059BDH1</accession>
<gene>
    <name evidence="1" type="ORF">EUGRSUZ_G01820</name>
</gene>
<dbReference type="InParanoid" id="A0A059BDH1"/>
<dbReference type="EMBL" id="KK198759">
    <property type="protein sequence ID" value="KCW64173.1"/>
    <property type="molecule type" value="Genomic_DNA"/>
</dbReference>
<dbReference type="Gramene" id="KCW64173">
    <property type="protein sequence ID" value="KCW64173"/>
    <property type="gene ID" value="EUGRSUZ_G01820"/>
</dbReference>